<dbReference type="EMBL" id="JAALLT010000002">
    <property type="protein sequence ID" value="NGP76647.1"/>
    <property type="molecule type" value="Genomic_DNA"/>
</dbReference>
<accession>A0A6M1T1M4</accession>
<evidence type="ECO:0000313" key="1">
    <source>
        <dbReference type="EMBL" id="NGP76647.1"/>
    </source>
</evidence>
<keyword evidence="2" id="KW-1185">Reference proteome</keyword>
<dbReference type="AlphaFoldDB" id="A0A6M1T1M4"/>
<dbReference type="RefSeq" id="WP_165141169.1">
    <property type="nucleotide sequence ID" value="NZ_JAALLT010000002.1"/>
</dbReference>
<name>A0A6M1T1M4_9BACT</name>
<dbReference type="SUPFAM" id="SSF53474">
    <property type="entry name" value="alpha/beta-Hydrolases"/>
    <property type="match status" value="1"/>
</dbReference>
<dbReference type="Proteomes" id="UP000473278">
    <property type="component" value="Unassembled WGS sequence"/>
</dbReference>
<organism evidence="1 2">
    <name type="scientific">Halalkalibaculum roseum</name>
    <dbReference type="NCBI Taxonomy" id="2709311"/>
    <lineage>
        <taxon>Bacteria</taxon>
        <taxon>Pseudomonadati</taxon>
        <taxon>Balneolota</taxon>
        <taxon>Balneolia</taxon>
        <taxon>Balneolales</taxon>
        <taxon>Balneolaceae</taxon>
        <taxon>Halalkalibaculum</taxon>
    </lineage>
</organism>
<reference evidence="1 2" key="1">
    <citation type="submission" date="2020-02" db="EMBL/GenBank/DDBJ databases">
        <title>Balneolaceae bacterium YR4-1, complete genome.</title>
        <authorList>
            <person name="Li Y."/>
            <person name="Wu S."/>
        </authorList>
    </citation>
    <scope>NUCLEOTIDE SEQUENCE [LARGE SCALE GENOMIC DNA]</scope>
    <source>
        <strain evidence="1 2">YR4-1</strain>
    </source>
</reference>
<gene>
    <name evidence="1" type="ORF">G3570_08385</name>
</gene>
<dbReference type="Gene3D" id="3.40.50.1820">
    <property type="entry name" value="alpha/beta hydrolase"/>
    <property type="match status" value="1"/>
</dbReference>
<proteinExistence type="predicted"/>
<protein>
    <submittedName>
        <fullName evidence="1">Esterase family protein</fullName>
    </submittedName>
</protein>
<sequence length="237" mass="27687">MNKTIKKWRSPSLGKDMSLAIYGESGTPILSFPTRGKGCEQWEEQSMTQAISKQLENGYNQLFCIDSVDDESFLNTDIDPAKRITRHIQYESFIIDEVVPYIKSNNHIDYLIVTGVDLGGYHAVNLALKYPKQFGKAIGISGVYDVKHFLDEFYNEDIYYNNPADYLPNLNKQSLLSEIRKIDFRLVSFANDQRRDQAEQMSNILRMKFIEHELDIWDIDESEEWELWKQMLKTHII</sequence>
<dbReference type="InterPro" id="IPR000801">
    <property type="entry name" value="Esterase-like"/>
</dbReference>
<evidence type="ECO:0000313" key="2">
    <source>
        <dbReference type="Proteomes" id="UP000473278"/>
    </source>
</evidence>
<dbReference type="InterPro" id="IPR029058">
    <property type="entry name" value="AB_hydrolase_fold"/>
</dbReference>
<comment type="caution">
    <text evidence="1">The sequence shown here is derived from an EMBL/GenBank/DDBJ whole genome shotgun (WGS) entry which is preliminary data.</text>
</comment>
<dbReference type="Pfam" id="PF00756">
    <property type="entry name" value="Esterase"/>
    <property type="match status" value="1"/>
</dbReference>